<evidence type="ECO:0000313" key="1">
    <source>
        <dbReference type="EMBL" id="TYH45835.1"/>
    </source>
</evidence>
<protein>
    <submittedName>
        <fullName evidence="1">Uncharacterized protein</fullName>
    </submittedName>
</protein>
<gene>
    <name evidence="1" type="ORF">ES332_D11G294000v1</name>
</gene>
<organism evidence="1 2">
    <name type="scientific">Gossypium tomentosum</name>
    <name type="common">Hawaiian cotton</name>
    <name type="synonym">Gossypium sandvicense</name>
    <dbReference type="NCBI Taxonomy" id="34277"/>
    <lineage>
        <taxon>Eukaryota</taxon>
        <taxon>Viridiplantae</taxon>
        <taxon>Streptophyta</taxon>
        <taxon>Embryophyta</taxon>
        <taxon>Tracheophyta</taxon>
        <taxon>Spermatophyta</taxon>
        <taxon>Magnoliopsida</taxon>
        <taxon>eudicotyledons</taxon>
        <taxon>Gunneridae</taxon>
        <taxon>Pentapetalae</taxon>
        <taxon>rosids</taxon>
        <taxon>malvids</taxon>
        <taxon>Malvales</taxon>
        <taxon>Malvaceae</taxon>
        <taxon>Malvoideae</taxon>
        <taxon>Gossypium</taxon>
    </lineage>
</organism>
<evidence type="ECO:0000313" key="2">
    <source>
        <dbReference type="Proteomes" id="UP000322667"/>
    </source>
</evidence>
<name>A0A5D2IUT7_GOSTO</name>
<dbReference type="EMBL" id="CM017633">
    <property type="protein sequence ID" value="TYH45835.1"/>
    <property type="molecule type" value="Genomic_DNA"/>
</dbReference>
<dbReference type="AlphaFoldDB" id="A0A5D2IUT7"/>
<proteinExistence type="predicted"/>
<reference evidence="1 2" key="1">
    <citation type="submission" date="2019-07" db="EMBL/GenBank/DDBJ databases">
        <title>WGS assembly of Gossypium tomentosum.</title>
        <authorList>
            <person name="Chen Z.J."/>
            <person name="Sreedasyam A."/>
            <person name="Ando A."/>
            <person name="Song Q."/>
            <person name="De L."/>
            <person name="Hulse-Kemp A."/>
            <person name="Ding M."/>
            <person name="Ye W."/>
            <person name="Kirkbride R."/>
            <person name="Jenkins J."/>
            <person name="Plott C."/>
            <person name="Lovell J."/>
            <person name="Lin Y.-M."/>
            <person name="Vaughn R."/>
            <person name="Liu B."/>
            <person name="Li W."/>
            <person name="Simpson S."/>
            <person name="Scheffler B."/>
            <person name="Saski C."/>
            <person name="Grover C."/>
            <person name="Hu G."/>
            <person name="Conover J."/>
            <person name="Carlson J."/>
            <person name="Shu S."/>
            <person name="Boston L."/>
            <person name="Williams M."/>
            <person name="Peterson D."/>
            <person name="Mcgee K."/>
            <person name="Jones D."/>
            <person name="Wendel J."/>
            <person name="Stelly D."/>
            <person name="Grimwood J."/>
            <person name="Schmutz J."/>
        </authorList>
    </citation>
    <scope>NUCLEOTIDE SEQUENCE [LARGE SCALE GENOMIC DNA]</scope>
    <source>
        <strain evidence="1">7179.01</strain>
    </source>
</reference>
<dbReference type="Proteomes" id="UP000322667">
    <property type="component" value="Chromosome D11"/>
</dbReference>
<sequence length="85" mass="10263">MNPSKSVIRLGNISRLFYNHHIPHRRREVLYPKDDRIQICSTKTFLVNFLNYRTRVSFNLHYGKLRLFSKKEPLKACNSFCHKRI</sequence>
<accession>A0A5D2IUT7</accession>
<keyword evidence="2" id="KW-1185">Reference proteome</keyword>